<keyword evidence="1" id="KW-0378">Hydrolase</keyword>
<reference evidence="3 4" key="1">
    <citation type="submission" date="2012-01" db="EMBL/GenBank/DDBJ databases">
        <title>Improved High-Quality Draft sequence of Metallosphaera yellowstonensis MK1.</title>
        <authorList>
            <consortium name="US DOE Joint Genome Institute"/>
            <person name="Lucas S."/>
            <person name="Han J."/>
            <person name="Cheng J.-F."/>
            <person name="Goodwin L."/>
            <person name="Pitluck S."/>
            <person name="Peters L."/>
            <person name="Teshima H."/>
            <person name="Detter J.C."/>
            <person name="Han C."/>
            <person name="Tapia R."/>
            <person name="Land M."/>
            <person name="Hauser L."/>
            <person name="Kyrpides N."/>
            <person name="Kozubal M."/>
            <person name="Macur R.E."/>
            <person name="Jay Z."/>
            <person name="Inskeep W."/>
            <person name="Woyke T."/>
        </authorList>
    </citation>
    <scope>NUCLEOTIDE SEQUENCE [LARGE SCALE GENOMIC DNA]</scope>
    <source>
        <strain evidence="3 4">MK1</strain>
    </source>
</reference>
<evidence type="ECO:0000256" key="1">
    <source>
        <dbReference type="ARBA" id="ARBA00022801"/>
    </source>
</evidence>
<protein>
    <submittedName>
        <fullName evidence="3">Nicotinamidase-like amidase</fullName>
    </submittedName>
</protein>
<dbReference type="InterPro" id="IPR000868">
    <property type="entry name" value="Isochorismatase-like_dom"/>
</dbReference>
<keyword evidence="4" id="KW-1185">Reference proteome</keyword>
<dbReference type="InterPro" id="IPR050272">
    <property type="entry name" value="Isochorismatase-like_hydrls"/>
</dbReference>
<dbReference type="eggNOG" id="arCOG01943">
    <property type="taxonomic scope" value="Archaea"/>
</dbReference>
<dbReference type="STRING" id="671065.MetMK1DRAFT_00008850"/>
<organism evidence="3 4">
    <name type="scientific">Metallosphaera yellowstonensis MK1</name>
    <dbReference type="NCBI Taxonomy" id="671065"/>
    <lineage>
        <taxon>Archaea</taxon>
        <taxon>Thermoproteota</taxon>
        <taxon>Thermoprotei</taxon>
        <taxon>Sulfolobales</taxon>
        <taxon>Sulfolobaceae</taxon>
        <taxon>Metallosphaera</taxon>
    </lineage>
</organism>
<sequence length="265" mass="29962">MASQSRRSLITAVSVSLAATATTYMKNLLKYRAFLVLGREDIPWVSSMGLHHGDELKHLFEGVSVNLSDIYKDSKRPFVYDKRRRYAVVIIDMLNDFVLGRLGNERFKSIVPSIRELLDWASEHSVPVVYSNDSHRPTDFEVNRWGEHAIRGTWGAEVVEELKPKPKDFVVPKTSYSGFFNTDLDSVLRSLYDGEGANTLILSGLHTDICVRHTAADAFFRGYELIIPFDTVNSFTDAQHLLGLKYLSYAYLADVVPVKQIVKGL</sequence>
<dbReference type="InterPro" id="IPR036380">
    <property type="entry name" value="Isochorismatase-like_sf"/>
</dbReference>
<dbReference type="EMBL" id="JH597761">
    <property type="protein sequence ID" value="EHP70383.1"/>
    <property type="molecule type" value="Genomic_DNA"/>
</dbReference>
<dbReference type="CDD" id="cd00431">
    <property type="entry name" value="cysteine_hydrolases"/>
    <property type="match status" value="1"/>
</dbReference>
<evidence type="ECO:0000313" key="3">
    <source>
        <dbReference type="EMBL" id="EHP70383.1"/>
    </source>
</evidence>
<dbReference type="Proteomes" id="UP000003980">
    <property type="component" value="Unassembled WGS sequence"/>
</dbReference>
<dbReference type="HOGENOM" id="CLU_1048131_0_0_2"/>
<dbReference type="Gene3D" id="3.40.50.850">
    <property type="entry name" value="Isochorismatase-like"/>
    <property type="match status" value="1"/>
</dbReference>
<evidence type="ECO:0000259" key="2">
    <source>
        <dbReference type="Pfam" id="PF00857"/>
    </source>
</evidence>
<feature type="domain" description="Isochorismatase-like" evidence="2">
    <location>
        <begin position="87"/>
        <end position="256"/>
    </location>
</feature>
<dbReference type="PANTHER" id="PTHR43540">
    <property type="entry name" value="PEROXYUREIDOACRYLATE/UREIDOACRYLATE AMIDOHYDROLASE-RELATED"/>
    <property type="match status" value="1"/>
</dbReference>
<dbReference type="PRINTS" id="PR01398">
    <property type="entry name" value="ISCHRISMTASE"/>
</dbReference>
<evidence type="ECO:0000313" key="4">
    <source>
        <dbReference type="Proteomes" id="UP000003980"/>
    </source>
</evidence>
<dbReference type="GO" id="GO:0008908">
    <property type="term" value="F:isochorismatase activity"/>
    <property type="evidence" value="ECO:0007669"/>
    <property type="project" value="InterPro"/>
</dbReference>
<gene>
    <name evidence="3" type="ORF">MetMK1DRAFT_00008850</name>
</gene>
<dbReference type="SUPFAM" id="SSF52499">
    <property type="entry name" value="Isochorismatase-like hydrolases"/>
    <property type="match status" value="1"/>
</dbReference>
<dbReference type="InterPro" id="IPR016291">
    <property type="entry name" value="Isochorismatase"/>
</dbReference>
<dbReference type="PANTHER" id="PTHR43540:SF6">
    <property type="entry name" value="ISOCHORISMATASE-LIKE DOMAIN-CONTAINING PROTEIN"/>
    <property type="match status" value="1"/>
</dbReference>
<dbReference type="Pfam" id="PF00857">
    <property type="entry name" value="Isochorismatase"/>
    <property type="match status" value="1"/>
</dbReference>
<accession>H2C2B2</accession>
<proteinExistence type="predicted"/>
<dbReference type="AlphaFoldDB" id="H2C2B2"/>
<name>H2C2B2_9CREN</name>